<dbReference type="SUPFAM" id="SSF53850">
    <property type="entry name" value="Periplasmic binding protein-like II"/>
    <property type="match status" value="1"/>
</dbReference>
<dbReference type="InterPro" id="IPR000847">
    <property type="entry name" value="LysR_HTH_N"/>
</dbReference>
<dbReference type="InterPro" id="IPR005119">
    <property type="entry name" value="LysR_subst-bd"/>
</dbReference>
<dbReference type="Pfam" id="PF00126">
    <property type="entry name" value="HTH_1"/>
    <property type="match status" value="1"/>
</dbReference>
<accession>A0ABU3Q0F3</accession>
<evidence type="ECO:0000259" key="5">
    <source>
        <dbReference type="PROSITE" id="PS50931"/>
    </source>
</evidence>
<dbReference type="PANTHER" id="PTHR30346:SF29">
    <property type="entry name" value="LYSR SUBSTRATE-BINDING"/>
    <property type="match status" value="1"/>
</dbReference>
<sequence length="323" mass="34427">MEIDPRRLRYLLAVLRRGGILAAAEALGVSPSAVSQQVARLERETGRQLIRRTTRGTQLTPAGLMLAEAAEEVERALNVVVSRLESPDAELSGTVRIGGFESFLRSVVIPALPYWKVRHPGLDVVVIEADRDDLVRQLRAGRLDVAIIESDVDEGTGSLPAGMGEEHLLDDPWVIVAPVGALMTTDAAGLQSLEVPWLGVSDSPASERAIARVRRGLGVTGETKHAYYGLQTALALVAAGEGVALAPALALRGMLPSGVVTVDADGLGTRRVVARHYERGTRRRQAAASIVTLLRDAVTAQSHQLHGVHDEVGEQSHGWAGTV</sequence>
<evidence type="ECO:0000256" key="2">
    <source>
        <dbReference type="ARBA" id="ARBA00023015"/>
    </source>
</evidence>
<dbReference type="Proteomes" id="UP001268542">
    <property type="component" value="Unassembled WGS sequence"/>
</dbReference>
<evidence type="ECO:0000256" key="4">
    <source>
        <dbReference type="ARBA" id="ARBA00023163"/>
    </source>
</evidence>
<reference evidence="6 7" key="1">
    <citation type="submission" date="2023-08" db="EMBL/GenBank/DDBJ databases">
        <title>Nocardioides seae sp. nov., a bacterium isolated from a soil.</title>
        <authorList>
            <person name="Wang X."/>
        </authorList>
    </citation>
    <scope>NUCLEOTIDE SEQUENCE [LARGE SCALE GENOMIC DNA]</scope>
    <source>
        <strain evidence="6 7">YZH12</strain>
    </source>
</reference>
<dbReference type="PROSITE" id="PS50931">
    <property type="entry name" value="HTH_LYSR"/>
    <property type="match status" value="1"/>
</dbReference>
<evidence type="ECO:0000256" key="3">
    <source>
        <dbReference type="ARBA" id="ARBA00023125"/>
    </source>
</evidence>
<dbReference type="Pfam" id="PF03466">
    <property type="entry name" value="LysR_substrate"/>
    <property type="match status" value="1"/>
</dbReference>
<keyword evidence="4" id="KW-0804">Transcription</keyword>
<evidence type="ECO:0000313" key="6">
    <source>
        <dbReference type="EMBL" id="MDT9595003.1"/>
    </source>
</evidence>
<proteinExistence type="inferred from homology"/>
<dbReference type="Gene3D" id="1.10.10.10">
    <property type="entry name" value="Winged helix-like DNA-binding domain superfamily/Winged helix DNA-binding domain"/>
    <property type="match status" value="1"/>
</dbReference>
<keyword evidence="2" id="KW-0805">Transcription regulation</keyword>
<keyword evidence="7" id="KW-1185">Reference proteome</keyword>
<feature type="domain" description="HTH lysR-type" evidence="5">
    <location>
        <begin position="3"/>
        <end position="60"/>
    </location>
</feature>
<comment type="caution">
    <text evidence="6">The sequence shown here is derived from an EMBL/GenBank/DDBJ whole genome shotgun (WGS) entry which is preliminary data.</text>
</comment>
<evidence type="ECO:0000313" key="7">
    <source>
        <dbReference type="Proteomes" id="UP001268542"/>
    </source>
</evidence>
<comment type="similarity">
    <text evidence="1">Belongs to the LysR transcriptional regulatory family.</text>
</comment>
<dbReference type="InterPro" id="IPR036388">
    <property type="entry name" value="WH-like_DNA-bd_sf"/>
</dbReference>
<protein>
    <submittedName>
        <fullName evidence="6">LysR family transcriptional regulator</fullName>
    </submittedName>
</protein>
<name>A0ABU3Q0F3_9ACTN</name>
<dbReference type="RefSeq" id="WP_315735338.1">
    <property type="nucleotide sequence ID" value="NZ_JAVYII010000009.1"/>
</dbReference>
<dbReference type="Gene3D" id="3.40.190.10">
    <property type="entry name" value="Periplasmic binding protein-like II"/>
    <property type="match status" value="2"/>
</dbReference>
<dbReference type="InterPro" id="IPR036390">
    <property type="entry name" value="WH_DNA-bd_sf"/>
</dbReference>
<gene>
    <name evidence="6" type="ORF">RDV89_18080</name>
</gene>
<organism evidence="6 7">
    <name type="scientific">Nocardioides imazamoxiresistens</name>
    <dbReference type="NCBI Taxonomy" id="3231893"/>
    <lineage>
        <taxon>Bacteria</taxon>
        <taxon>Bacillati</taxon>
        <taxon>Actinomycetota</taxon>
        <taxon>Actinomycetes</taxon>
        <taxon>Propionibacteriales</taxon>
        <taxon>Nocardioidaceae</taxon>
        <taxon>Nocardioides</taxon>
    </lineage>
</organism>
<keyword evidence="3" id="KW-0238">DNA-binding</keyword>
<dbReference type="EMBL" id="JAVYII010000009">
    <property type="protein sequence ID" value="MDT9595003.1"/>
    <property type="molecule type" value="Genomic_DNA"/>
</dbReference>
<dbReference type="PANTHER" id="PTHR30346">
    <property type="entry name" value="TRANSCRIPTIONAL DUAL REGULATOR HCAR-RELATED"/>
    <property type="match status" value="1"/>
</dbReference>
<dbReference type="SUPFAM" id="SSF46785">
    <property type="entry name" value="Winged helix' DNA-binding domain"/>
    <property type="match status" value="1"/>
</dbReference>
<evidence type="ECO:0000256" key="1">
    <source>
        <dbReference type="ARBA" id="ARBA00009437"/>
    </source>
</evidence>